<dbReference type="Proteomes" id="UP001153636">
    <property type="component" value="Chromosome 10"/>
</dbReference>
<dbReference type="InterPro" id="IPR002452">
    <property type="entry name" value="Alpha_tubulin"/>
</dbReference>
<evidence type="ECO:0000259" key="17">
    <source>
        <dbReference type="SMART" id="SM00865"/>
    </source>
</evidence>
<dbReference type="FunFam" id="3.30.1330.20:FF:000001">
    <property type="entry name" value="Tubulin alpha chain"/>
    <property type="match status" value="1"/>
</dbReference>
<dbReference type="OrthoDB" id="1844at2759"/>
<accession>A0A9P0G739</accession>
<comment type="subcellular location">
    <subcellularLocation>
        <location evidence="2">Cytoplasm</location>
        <location evidence="2">Cytoskeleton</location>
    </subcellularLocation>
</comment>
<gene>
    <name evidence="18" type="ORF">PSYICH_LOCUS1692</name>
</gene>
<dbReference type="Pfam" id="PF00091">
    <property type="entry name" value="Tubulin"/>
    <property type="match status" value="1"/>
</dbReference>
<dbReference type="PRINTS" id="PR01162">
    <property type="entry name" value="ALPHATUBULIN"/>
</dbReference>
<dbReference type="SMART" id="SM00865">
    <property type="entry name" value="Tubulin_C"/>
    <property type="match status" value="1"/>
</dbReference>
<evidence type="ECO:0000256" key="15">
    <source>
        <dbReference type="RuleBase" id="RU000352"/>
    </source>
</evidence>
<keyword evidence="12" id="KW-0206">Cytoskeleton</keyword>
<dbReference type="PRINTS" id="PR01161">
    <property type="entry name" value="TUBULIN"/>
</dbReference>
<feature type="domain" description="Tubulin/FtsZ 2-layer sandwich" evidence="17">
    <location>
        <begin position="244"/>
        <end position="389"/>
    </location>
</feature>
<dbReference type="AlphaFoldDB" id="A0A9P0G739"/>
<dbReference type="SUPFAM" id="SSF55307">
    <property type="entry name" value="Tubulin C-terminal domain-like"/>
    <property type="match status" value="1"/>
</dbReference>
<name>A0A9P0G739_9CUCU</name>
<evidence type="ECO:0000256" key="11">
    <source>
        <dbReference type="ARBA" id="ARBA00023134"/>
    </source>
</evidence>
<dbReference type="GO" id="GO:0016787">
    <property type="term" value="F:hydrolase activity"/>
    <property type="evidence" value="ECO:0007669"/>
    <property type="project" value="UniProtKB-KW"/>
</dbReference>
<evidence type="ECO:0000256" key="4">
    <source>
        <dbReference type="ARBA" id="ARBA00011747"/>
    </source>
</evidence>
<comment type="similarity">
    <text evidence="3 15">Belongs to the tubulin family.</text>
</comment>
<keyword evidence="7" id="KW-0479">Metal-binding</keyword>
<dbReference type="FunFam" id="3.40.50.1440:FF:000007">
    <property type="entry name" value="Tubulin alpha chain"/>
    <property type="match status" value="1"/>
</dbReference>
<dbReference type="GO" id="GO:0005525">
    <property type="term" value="F:GTP binding"/>
    <property type="evidence" value="ECO:0007669"/>
    <property type="project" value="UniProtKB-UniRule"/>
</dbReference>
<dbReference type="SUPFAM" id="SSF52490">
    <property type="entry name" value="Tubulin nucleotide-binding domain-like"/>
    <property type="match status" value="1"/>
</dbReference>
<keyword evidence="8 15" id="KW-0547">Nucleotide-binding</keyword>
<dbReference type="Pfam" id="PF03953">
    <property type="entry name" value="Tubulin_C"/>
    <property type="match status" value="1"/>
</dbReference>
<dbReference type="InterPro" id="IPR023123">
    <property type="entry name" value="Tubulin_C"/>
</dbReference>
<dbReference type="InterPro" id="IPR008280">
    <property type="entry name" value="Tub_FtsZ_C"/>
</dbReference>
<evidence type="ECO:0000256" key="9">
    <source>
        <dbReference type="ARBA" id="ARBA00022801"/>
    </source>
</evidence>
<evidence type="ECO:0000256" key="10">
    <source>
        <dbReference type="ARBA" id="ARBA00022842"/>
    </source>
</evidence>
<reference evidence="18" key="1">
    <citation type="submission" date="2022-01" db="EMBL/GenBank/DDBJ databases">
        <authorList>
            <person name="King R."/>
        </authorList>
    </citation>
    <scope>NUCLEOTIDE SEQUENCE</scope>
</reference>
<dbReference type="Gene3D" id="3.40.50.1440">
    <property type="entry name" value="Tubulin/FtsZ, GTPase domain"/>
    <property type="match status" value="1"/>
</dbReference>
<comment type="cofactor">
    <cofactor evidence="1">
        <name>Mg(2+)</name>
        <dbReference type="ChEBI" id="CHEBI:18420"/>
    </cofactor>
</comment>
<sequence>MRECISIHVGQAGVQIGNSTWELYCLEHGIQVDGVIPDYLKENAFGTFFHEVESGKVVPRAVIFDLEPSVVDEVRMGRFRKLFSPNQLISGKEDAANNYARGYYSVGKEMLNTVMATVNKLAEACHSIQGFFLFHSFGGGTGSGFTSLLMEKLTNDFGKKSKLEFVVYPAPQVCTAVVEPYNAVLTTSATLNQAECAFMVDNEAIYDICRRKLNIDRPDYINLNRLISQVVSSITASLRFQGALNVDLNEFQTNLVPFPRIHFPLASYAPVISADKAFHEGMCVSEITSELFEPHNQMVKCDPREGKYMACCLLYRGDVVPKDVNAAIGQMKSKSDVRFVDWCPTGFKVGINYQPPTVVKGGDLAQVQRAVCMLSNTTAIATAWSRLDKKFDLMYAKRAFVHWYVGEGMEEGEFAEARENLAALEKDYEEVADETFETA</sequence>
<dbReference type="SMART" id="SM00864">
    <property type="entry name" value="Tubulin"/>
    <property type="match status" value="1"/>
</dbReference>
<evidence type="ECO:0000256" key="2">
    <source>
        <dbReference type="ARBA" id="ARBA00004245"/>
    </source>
</evidence>
<keyword evidence="5" id="KW-0963">Cytoplasm</keyword>
<dbReference type="CDD" id="cd02186">
    <property type="entry name" value="alpha_tubulin"/>
    <property type="match status" value="1"/>
</dbReference>
<evidence type="ECO:0000256" key="5">
    <source>
        <dbReference type="ARBA" id="ARBA00022490"/>
    </source>
</evidence>
<dbReference type="InterPro" id="IPR037103">
    <property type="entry name" value="Tubulin/FtsZ-like_C"/>
</dbReference>
<evidence type="ECO:0000256" key="3">
    <source>
        <dbReference type="ARBA" id="ARBA00009636"/>
    </source>
</evidence>
<evidence type="ECO:0000256" key="12">
    <source>
        <dbReference type="ARBA" id="ARBA00023212"/>
    </source>
</evidence>
<dbReference type="Gene3D" id="3.30.1330.20">
    <property type="entry name" value="Tubulin/FtsZ, C-terminal domain"/>
    <property type="match status" value="1"/>
</dbReference>
<dbReference type="InterPro" id="IPR036525">
    <property type="entry name" value="Tubulin/FtsZ_GTPase_sf"/>
</dbReference>
<evidence type="ECO:0000313" key="18">
    <source>
        <dbReference type="EMBL" id="CAH1100371.1"/>
    </source>
</evidence>
<keyword evidence="10" id="KW-0460">Magnesium</keyword>
<organism evidence="18 19">
    <name type="scientific">Psylliodes chrysocephalus</name>
    <dbReference type="NCBI Taxonomy" id="3402493"/>
    <lineage>
        <taxon>Eukaryota</taxon>
        <taxon>Metazoa</taxon>
        <taxon>Ecdysozoa</taxon>
        <taxon>Arthropoda</taxon>
        <taxon>Hexapoda</taxon>
        <taxon>Insecta</taxon>
        <taxon>Pterygota</taxon>
        <taxon>Neoptera</taxon>
        <taxon>Endopterygota</taxon>
        <taxon>Coleoptera</taxon>
        <taxon>Polyphaga</taxon>
        <taxon>Cucujiformia</taxon>
        <taxon>Chrysomeloidea</taxon>
        <taxon>Chrysomelidae</taxon>
        <taxon>Galerucinae</taxon>
        <taxon>Alticini</taxon>
        <taxon>Psylliodes</taxon>
    </lineage>
</organism>
<evidence type="ECO:0000256" key="7">
    <source>
        <dbReference type="ARBA" id="ARBA00022723"/>
    </source>
</evidence>
<dbReference type="PROSITE" id="PS00227">
    <property type="entry name" value="TUBULIN"/>
    <property type="match status" value="1"/>
</dbReference>
<dbReference type="GO" id="GO:0046872">
    <property type="term" value="F:metal ion binding"/>
    <property type="evidence" value="ECO:0007669"/>
    <property type="project" value="UniProtKB-KW"/>
</dbReference>
<evidence type="ECO:0000256" key="6">
    <source>
        <dbReference type="ARBA" id="ARBA00022701"/>
    </source>
</evidence>
<keyword evidence="11 15" id="KW-0342">GTP-binding</keyword>
<evidence type="ECO:0000259" key="16">
    <source>
        <dbReference type="SMART" id="SM00864"/>
    </source>
</evidence>
<evidence type="ECO:0000256" key="14">
    <source>
        <dbReference type="ARBA" id="ARBA00049117"/>
    </source>
</evidence>
<dbReference type="GO" id="GO:0005874">
    <property type="term" value="C:microtubule"/>
    <property type="evidence" value="ECO:0007669"/>
    <property type="project" value="UniProtKB-KW"/>
</dbReference>
<dbReference type="InterPro" id="IPR003008">
    <property type="entry name" value="Tubulin_FtsZ_GTPase"/>
</dbReference>
<comment type="function">
    <text evidence="13 15">Tubulin is the major constituent of microtubules, a cylinder consisting of laterally associated linear protofilaments composed of alpha- and beta-tubulin heterodimers. Microtubules grow by the addition of GTP-tubulin dimers to the microtubule end, where a stabilizing cap forms. Below the cap, tubulin dimers are in GDP-bound state, owing to GTPase activity of alpha-tubulin.</text>
</comment>
<dbReference type="EMBL" id="OV651822">
    <property type="protein sequence ID" value="CAH1100371.1"/>
    <property type="molecule type" value="Genomic_DNA"/>
</dbReference>
<dbReference type="FunFam" id="1.10.287.600:FF:000001">
    <property type="entry name" value="Tubulin alpha chain"/>
    <property type="match status" value="1"/>
</dbReference>
<comment type="subunit">
    <text evidence="4 15">Dimer of alpha and beta chains. A typical microtubule is a hollow water-filled tube with an outer diameter of 25 nm and an inner diameter of 15 nM. Alpha-beta heterodimers associate head-to-tail to form protofilaments running lengthwise along the microtubule wall with the beta-tubulin subunit facing the microtubule plus end conferring a structural polarity. Microtubules usually have 13 protofilaments but different protofilament numbers can be found in some organisms and specialized cells.</text>
</comment>
<protein>
    <recommendedName>
        <fullName evidence="15">Tubulin alpha chain</fullName>
    </recommendedName>
</protein>
<comment type="catalytic activity">
    <reaction evidence="14">
        <text>GTP + H2O = GDP + phosphate + H(+)</text>
        <dbReference type="Rhea" id="RHEA:19669"/>
        <dbReference type="ChEBI" id="CHEBI:15377"/>
        <dbReference type="ChEBI" id="CHEBI:15378"/>
        <dbReference type="ChEBI" id="CHEBI:37565"/>
        <dbReference type="ChEBI" id="CHEBI:43474"/>
        <dbReference type="ChEBI" id="CHEBI:58189"/>
    </reaction>
    <physiologicalReaction direction="left-to-right" evidence="14">
        <dbReference type="Rhea" id="RHEA:19670"/>
    </physiologicalReaction>
</comment>
<evidence type="ECO:0000256" key="1">
    <source>
        <dbReference type="ARBA" id="ARBA00001946"/>
    </source>
</evidence>
<evidence type="ECO:0000256" key="13">
    <source>
        <dbReference type="ARBA" id="ARBA00034296"/>
    </source>
</evidence>
<dbReference type="InterPro" id="IPR018316">
    <property type="entry name" value="Tubulin/FtsZ_2-layer-sand-dom"/>
</dbReference>
<evidence type="ECO:0000256" key="8">
    <source>
        <dbReference type="ARBA" id="ARBA00022741"/>
    </source>
</evidence>
<keyword evidence="9" id="KW-0378">Hydrolase</keyword>
<evidence type="ECO:0000313" key="19">
    <source>
        <dbReference type="Proteomes" id="UP001153636"/>
    </source>
</evidence>
<dbReference type="InterPro" id="IPR017975">
    <property type="entry name" value="Tubulin_CS"/>
</dbReference>
<dbReference type="GO" id="GO:0005737">
    <property type="term" value="C:cytoplasm"/>
    <property type="evidence" value="ECO:0007669"/>
    <property type="project" value="UniProtKB-ARBA"/>
</dbReference>
<dbReference type="GO" id="GO:0007017">
    <property type="term" value="P:microtubule-based process"/>
    <property type="evidence" value="ECO:0007669"/>
    <property type="project" value="InterPro"/>
</dbReference>
<proteinExistence type="inferred from homology"/>
<dbReference type="InterPro" id="IPR000217">
    <property type="entry name" value="Tubulin"/>
</dbReference>
<dbReference type="PANTHER" id="PTHR11588">
    <property type="entry name" value="TUBULIN"/>
    <property type="match status" value="1"/>
</dbReference>
<dbReference type="GO" id="GO:0005200">
    <property type="term" value="F:structural constituent of cytoskeleton"/>
    <property type="evidence" value="ECO:0007669"/>
    <property type="project" value="InterPro"/>
</dbReference>
<keyword evidence="6 15" id="KW-0493">Microtubule</keyword>
<dbReference type="Gene3D" id="1.10.287.600">
    <property type="entry name" value="Helix hairpin bin"/>
    <property type="match status" value="1"/>
</dbReference>
<keyword evidence="19" id="KW-1185">Reference proteome</keyword>
<feature type="domain" description="Tubulin/FtsZ GTPase" evidence="16">
    <location>
        <begin position="45"/>
        <end position="242"/>
    </location>
</feature>